<sequence>MVYIHGEDFLRGSGNLYDASVLAAYGQVTVVTMNYRLGPLGKRPSEGRGVKECKGREGVLMCTCVCFVMFST</sequence>
<dbReference type="InterPro" id="IPR029058">
    <property type="entry name" value="AB_hydrolase_fold"/>
</dbReference>
<dbReference type="AlphaFoldDB" id="A0A5B7I497"/>
<dbReference type="OrthoDB" id="3200163at2759"/>
<comment type="caution">
    <text evidence="4">The sequence shown here is derived from an EMBL/GenBank/DDBJ whole genome shotgun (WGS) entry which is preliminary data.</text>
</comment>
<feature type="domain" description="Carboxylesterase type B" evidence="3">
    <location>
        <begin position="1"/>
        <end position="41"/>
    </location>
</feature>
<evidence type="ECO:0000259" key="3">
    <source>
        <dbReference type="Pfam" id="PF00135"/>
    </source>
</evidence>
<reference evidence="4 5" key="1">
    <citation type="submission" date="2019-05" db="EMBL/GenBank/DDBJ databases">
        <title>Another draft genome of Portunus trituberculatus and its Hox gene families provides insights of decapod evolution.</title>
        <authorList>
            <person name="Jeong J.-H."/>
            <person name="Song I."/>
            <person name="Kim S."/>
            <person name="Choi T."/>
            <person name="Kim D."/>
            <person name="Ryu S."/>
            <person name="Kim W."/>
        </authorList>
    </citation>
    <scope>NUCLEOTIDE SEQUENCE [LARGE SCALE GENOMIC DNA]</scope>
    <source>
        <tissue evidence="4">Muscle</tissue>
    </source>
</reference>
<dbReference type="Proteomes" id="UP000324222">
    <property type="component" value="Unassembled WGS sequence"/>
</dbReference>
<dbReference type="SUPFAM" id="SSF53474">
    <property type="entry name" value="alpha/beta-Hydrolases"/>
    <property type="match status" value="1"/>
</dbReference>
<protein>
    <submittedName>
        <fullName evidence="4">Neuroligin-1</fullName>
    </submittedName>
</protein>
<organism evidence="4 5">
    <name type="scientific">Portunus trituberculatus</name>
    <name type="common">Swimming crab</name>
    <name type="synonym">Neptunus trituberculatus</name>
    <dbReference type="NCBI Taxonomy" id="210409"/>
    <lineage>
        <taxon>Eukaryota</taxon>
        <taxon>Metazoa</taxon>
        <taxon>Ecdysozoa</taxon>
        <taxon>Arthropoda</taxon>
        <taxon>Crustacea</taxon>
        <taxon>Multicrustacea</taxon>
        <taxon>Malacostraca</taxon>
        <taxon>Eumalacostraca</taxon>
        <taxon>Eucarida</taxon>
        <taxon>Decapoda</taxon>
        <taxon>Pleocyemata</taxon>
        <taxon>Brachyura</taxon>
        <taxon>Eubrachyura</taxon>
        <taxon>Portunoidea</taxon>
        <taxon>Portunidae</taxon>
        <taxon>Portuninae</taxon>
        <taxon>Portunus</taxon>
    </lineage>
</organism>
<evidence type="ECO:0000313" key="4">
    <source>
        <dbReference type="EMBL" id="MPC77123.1"/>
    </source>
</evidence>
<dbReference type="Gene3D" id="3.40.50.1820">
    <property type="entry name" value="alpha/beta hydrolase"/>
    <property type="match status" value="1"/>
</dbReference>
<dbReference type="PANTHER" id="PTHR43903">
    <property type="entry name" value="NEUROLIGIN"/>
    <property type="match status" value="1"/>
</dbReference>
<evidence type="ECO:0000313" key="5">
    <source>
        <dbReference type="Proteomes" id="UP000324222"/>
    </source>
</evidence>
<evidence type="ECO:0000256" key="2">
    <source>
        <dbReference type="ARBA" id="ARBA00023180"/>
    </source>
</evidence>
<proteinExistence type="inferred from homology"/>
<evidence type="ECO:0000256" key="1">
    <source>
        <dbReference type="ARBA" id="ARBA00005964"/>
    </source>
</evidence>
<keyword evidence="5" id="KW-1185">Reference proteome</keyword>
<keyword evidence="2" id="KW-0325">Glycoprotein</keyword>
<dbReference type="Pfam" id="PF00135">
    <property type="entry name" value="COesterase"/>
    <property type="match status" value="1"/>
</dbReference>
<accession>A0A5B7I497</accession>
<name>A0A5B7I497_PORTR</name>
<comment type="similarity">
    <text evidence="1">Belongs to the type-B carboxylesterase/lipase family.</text>
</comment>
<dbReference type="InterPro" id="IPR002018">
    <property type="entry name" value="CarbesteraseB"/>
</dbReference>
<dbReference type="EMBL" id="VSRR010045048">
    <property type="protein sequence ID" value="MPC77123.1"/>
    <property type="molecule type" value="Genomic_DNA"/>
</dbReference>
<dbReference type="InterPro" id="IPR051093">
    <property type="entry name" value="Neuroligin/BSAL"/>
</dbReference>
<gene>
    <name evidence="4" type="primary">NLGN1_2</name>
    <name evidence="4" type="ORF">E2C01_071568</name>
</gene>